<dbReference type="GO" id="GO:0005525">
    <property type="term" value="F:GTP binding"/>
    <property type="evidence" value="ECO:0007669"/>
    <property type="project" value="UniProtKB-UniRule"/>
</dbReference>
<dbReference type="GO" id="GO:0003924">
    <property type="term" value="F:GTPase activity"/>
    <property type="evidence" value="ECO:0007669"/>
    <property type="project" value="UniProtKB-UniRule"/>
</dbReference>
<dbReference type="PRINTS" id="PR00326">
    <property type="entry name" value="GTP1OBG"/>
</dbReference>
<sequence length="302" mass="33121">MPSIDHHSADFRSGFVAIAGAPNSGKSTLLNRLLGQKLAITSKKPQTTRNRILGVLHRPCSQIVFIDTPGIHKATVPLNVRIVDAALSALGDVDIVLVVVDVAKPDPDSEAFVVKKLKAQLRPVVLALNKIDLVEKPALLTMIDTWSKAYPFEAIVPISAKDGTQIEQLVGSMESLLPEGPPFFPEETLTDMPERFVVAEMIREKVFRLTGQEIPYATAVSIDSFSEEKNGALVKIQATIHVERDSQKGIIIGKGGAKLKQIGQAARQDIQVMLGTKVFLKLFVHVQKNWSKDTKALRRFGY</sequence>
<dbReference type="AlphaFoldDB" id="A0A8J6NNS4"/>
<keyword evidence="7" id="KW-0699">rRNA-binding</keyword>
<evidence type="ECO:0000256" key="3">
    <source>
        <dbReference type="ARBA" id="ARBA00022517"/>
    </source>
</evidence>
<evidence type="ECO:0000259" key="11">
    <source>
        <dbReference type="PROSITE" id="PS51713"/>
    </source>
</evidence>
<proteinExistence type="inferred from homology"/>
<dbReference type="GO" id="GO:0000028">
    <property type="term" value="P:ribosomal small subunit assembly"/>
    <property type="evidence" value="ECO:0007669"/>
    <property type="project" value="TreeGrafter"/>
</dbReference>
<feature type="binding site" evidence="7">
    <location>
        <begin position="129"/>
        <end position="132"/>
    </location>
    <ligand>
        <name>GTP</name>
        <dbReference type="ChEBI" id="CHEBI:37565"/>
    </ligand>
</feature>
<dbReference type="Gene3D" id="3.30.300.20">
    <property type="match status" value="1"/>
</dbReference>
<dbReference type="CDD" id="cd04163">
    <property type="entry name" value="Era"/>
    <property type="match status" value="1"/>
</dbReference>
<feature type="region of interest" description="G5" evidence="8">
    <location>
        <begin position="158"/>
        <end position="160"/>
    </location>
</feature>
<keyword evidence="3 7" id="KW-0690">Ribosome biogenesis</keyword>
<comment type="subcellular location">
    <subcellularLocation>
        <location evidence="7">Cytoplasm</location>
    </subcellularLocation>
    <subcellularLocation>
        <location evidence="7">Cell membrane</location>
        <topology evidence="7">Peripheral membrane protein</topology>
    </subcellularLocation>
</comment>
<feature type="binding site" evidence="7">
    <location>
        <begin position="67"/>
        <end position="71"/>
    </location>
    <ligand>
        <name>GTP</name>
        <dbReference type="ChEBI" id="CHEBI:37565"/>
    </ligand>
</feature>
<feature type="region of interest" description="G2" evidence="8">
    <location>
        <begin position="46"/>
        <end position="50"/>
    </location>
</feature>
<evidence type="ECO:0000256" key="8">
    <source>
        <dbReference type="PROSITE-ProRule" id="PRU01050"/>
    </source>
</evidence>
<keyword evidence="5 7" id="KW-0694">RNA-binding</keyword>
<dbReference type="InterPro" id="IPR030388">
    <property type="entry name" value="G_ERA_dom"/>
</dbReference>
<evidence type="ECO:0000256" key="2">
    <source>
        <dbReference type="ARBA" id="ARBA00020484"/>
    </source>
</evidence>
<dbReference type="Proteomes" id="UP000603434">
    <property type="component" value="Unassembled WGS sequence"/>
</dbReference>
<evidence type="ECO:0000313" key="13">
    <source>
        <dbReference type="Proteomes" id="UP000603434"/>
    </source>
</evidence>
<dbReference type="HAMAP" id="MF_00367">
    <property type="entry name" value="GTPase_Era"/>
    <property type="match status" value="1"/>
</dbReference>
<reference evidence="12 13" key="1">
    <citation type="submission" date="2020-08" db="EMBL/GenBank/DDBJ databases">
        <title>Bridging the membrane lipid divide: bacteria of the FCB group superphylum have the potential to synthesize archaeal ether lipids.</title>
        <authorList>
            <person name="Villanueva L."/>
            <person name="Von Meijenfeldt F.A.B."/>
            <person name="Westbye A.B."/>
            <person name="Yadav S."/>
            <person name="Hopmans E.C."/>
            <person name="Dutilh B.E."/>
            <person name="Sinninghe Damste J.S."/>
        </authorList>
    </citation>
    <scope>NUCLEOTIDE SEQUENCE [LARGE SCALE GENOMIC DNA]</scope>
    <source>
        <strain evidence="12">NIOZ-UU30</strain>
    </source>
</reference>
<dbReference type="NCBIfam" id="TIGR00231">
    <property type="entry name" value="small_GTP"/>
    <property type="match status" value="1"/>
</dbReference>
<dbReference type="Pfam" id="PF01926">
    <property type="entry name" value="MMR_HSR1"/>
    <property type="match status" value="1"/>
</dbReference>
<comment type="similarity">
    <text evidence="1 7 8 9">Belongs to the TRAFAC class TrmE-Era-EngA-EngB-Septin-like GTPase superfamily. Era GTPase family.</text>
</comment>
<evidence type="ECO:0000256" key="6">
    <source>
        <dbReference type="ARBA" id="ARBA00023134"/>
    </source>
</evidence>
<accession>A0A8J6NNS4</accession>
<evidence type="ECO:0000259" key="10">
    <source>
        <dbReference type="PROSITE" id="PS50823"/>
    </source>
</evidence>
<dbReference type="InterPro" id="IPR006073">
    <property type="entry name" value="GTP-bd"/>
</dbReference>
<dbReference type="Pfam" id="PF07650">
    <property type="entry name" value="KH_2"/>
    <property type="match status" value="1"/>
</dbReference>
<dbReference type="InterPro" id="IPR015946">
    <property type="entry name" value="KH_dom-like_a/b"/>
</dbReference>
<comment type="function">
    <text evidence="7">An essential GTPase that binds both GDP and GTP, with rapid nucleotide exchange. Plays a role in 16S rRNA processing and 30S ribosomal subunit biogenesis and possibly also in cell cycle regulation and energy metabolism.</text>
</comment>
<gene>
    <name evidence="7 12" type="primary">era</name>
    <name evidence="12" type="ORF">H8E23_01645</name>
</gene>
<feature type="region of interest" description="G4" evidence="8">
    <location>
        <begin position="129"/>
        <end position="132"/>
    </location>
</feature>
<evidence type="ECO:0000313" key="12">
    <source>
        <dbReference type="EMBL" id="MBC8360086.1"/>
    </source>
</evidence>
<dbReference type="PROSITE" id="PS50823">
    <property type="entry name" value="KH_TYPE_2"/>
    <property type="match status" value="1"/>
</dbReference>
<dbReference type="InterPro" id="IPR005225">
    <property type="entry name" value="Small_GTP-bd"/>
</dbReference>
<keyword evidence="4 7" id="KW-0547">Nucleotide-binding</keyword>
<keyword evidence="7" id="KW-0472">Membrane</keyword>
<evidence type="ECO:0000256" key="9">
    <source>
        <dbReference type="RuleBase" id="RU003761"/>
    </source>
</evidence>
<comment type="caution">
    <text evidence="12">The sequence shown here is derived from an EMBL/GenBank/DDBJ whole genome shotgun (WGS) entry which is preliminary data.</text>
</comment>
<dbReference type="GO" id="GO:0043024">
    <property type="term" value="F:ribosomal small subunit binding"/>
    <property type="evidence" value="ECO:0007669"/>
    <property type="project" value="TreeGrafter"/>
</dbReference>
<dbReference type="CDD" id="cd22534">
    <property type="entry name" value="KH-II_Era"/>
    <property type="match status" value="1"/>
</dbReference>
<dbReference type="PANTHER" id="PTHR42698:SF1">
    <property type="entry name" value="GTPASE ERA, MITOCHONDRIAL"/>
    <property type="match status" value="1"/>
</dbReference>
<comment type="subunit">
    <text evidence="7">Monomer.</text>
</comment>
<organism evidence="12 13">
    <name type="scientific">Candidatus Desulfatibia profunda</name>
    <dbReference type="NCBI Taxonomy" id="2841695"/>
    <lineage>
        <taxon>Bacteria</taxon>
        <taxon>Pseudomonadati</taxon>
        <taxon>Thermodesulfobacteriota</taxon>
        <taxon>Desulfobacteria</taxon>
        <taxon>Desulfobacterales</taxon>
        <taxon>Desulfobacterales incertae sedis</taxon>
        <taxon>Candidatus Desulfatibia</taxon>
    </lineage>
</organism>
<dbReference type="InterPro" id="IPR005662">
    <property type="entry name" value="GTPase_Era-like"/>
</dbReference>
<dbReference type="GO" id="GO:0005829">
    <property type="term" value="C:cytosol"/>
    <property type="evidence" value="ECO:0007669"/>
    <property type="project" value="TreeGrafter"/>
</dbReference>
<dbReference type="GO" id="GO:0005886">
    <property type="term" value="C:plasma membrane"/>
    <property type="evidence" value="ECO:0007669"/>
    <property type="project" value="UniProtKB-SubCell"/>
</dbReference>
<protein>
    <recommendedName>
        <fullName evidence="2 7">GTPase Era</fullName>
    </recommendedName>
</protein>
<evidence type="ECO:0000256" key="4">
    <source>
        <dbReference type="ARBA" id="ARBA00022741"/>
    </source>
</evidence>
<dbReference type="FunFam" id="3.30.300.20:FF:000003">
    <property type="entry name" value="GTPase Era"/>
    <property type="match status" value="1"/>
</dbReference>
<keyword evidence="6 7" id="KW-0342">GTP-binding</keyword>
<feature type="domain" description="KH type-2" evidence="10">
    <location>
        <begin position="210"/>
        <end position="288"/>
    </location>
</feature>
<dbReference type="InterPro" id="IPR004044">
    <property type="entry name" value="KH_dom_type_2"/>
</dbReference>
<dbReference type="NCBIfam" id="TIGR00436">
    <property type="entry name" value="era"/>
    <property type="match status" value="1"/>
</dbReference>
<dbReference type="NCBIfam" id="NF000908">
    <property type="entry name" value="PRK00089.1"/>
    <property type="match status" value="1"/>
</dbReference>
<evidence type="ECO:0000256" key="1">
    <source>
        <dbReference type="ARBA" id="ARBA00007921"/>
    </source>
</evidence>
<feature type="region of interest" description="G3" evidence="8">
    <location>
        <begin position="67"/>
        <end position="70"/>
    </location>
</feature>
<dbReference type="InterPro" id="IPR027417">
    <property type="entry name" value="P-loop_NTPase"/>
</dbReference>
<dbReference type="SUPFAM" id="SSF52540">
    <property type="entry name" value="P-loop containing nucleoside triphosphate hydrolases"/>
    <property type="match status" value="1"/>
</dbReference>
<feature type="domain" description="Era-type G" evidence="11">
    <location>
        <begin position="12"/>
        <end position="179"/>
    </location>
</feature>
<feature type="region of interest" description="G1" evidence="8">
    <location>
        <begin position="20"/>
        <end position="27"/>
    </location>
</feature>
<dbReference type="InterPro" id="IPR009019">
    <property type="entry name" value="KH_sf_prok-type"/>
</dbReference>
<evidence type="ECO:0000256" key="5">
    <source>
        <dbReference type="ARBA" id="ARBA00022884"/>
    </source>
</evidence>
<dbReference type="EMBL" id="JACNJH010000062">
    <property type="protein sequence ID" value="MBC8360086.1"/>
    <property type="molecule type" value="Genomic_DNA"/>
</dbReference>
<dbReference type="PANTHER" id="PTHR42698">
    <property type="entry name" value="GTPASE ERA"/>
    <property type="match status" value="1"/>
</dbReference>
<keyword evidence="7" id="KW-1003">Cell membrane</keyword>
<dbReference type="PROSITE" id="PS51713">
    <property type="entry name" value="G_ERA"/>
    <property type="match status" value="1"/>
</dbReference>
<dbReference type="GO" id="GO:0070181">
    <property type="term" value="F:small ribosomal subunit rRNA binding"/>
    <property type="evidence" value="ECO:0007669"/>
    <property type="project" value="UniProtKB-UniRule"/>
</dbReference>
<dbReference type="SUPFAM" id="SSF54814">
    <property type="entry name" value="Prokaryotic type KH domain (KH-domain type II)"/>
    <property type="match status" value="1"/>
</dbReference>
<dbReference type="Gene3D" id="3.40.50.300">
    <property type="entry name" value="P-loop containing nucleotide triphosphate hydrolases"/>
    <property type="match status" value="1"/>
</dbReference>
<feature type="binding site" evidence="7">
    <location>
        <begin position="20"/>
        <end position="27"/>
    </location>
    <ligand>
        <name>GTP</name>
        <dbReference type="ChEBI" id="CHEBI:37565"/>
    </ligand>
</feature>
<keyword evidence="7" id="KW-0963">Cytoplasm</keyword>
<evidence type="ECO:0000256" key="7">
    <source>
        <dbReference type="HAMAP-Rule" id="MF_00367"/>
    </source>
</evidence>
<name>A0A8J6NNS4_9BACT</name>